<gene>
    <name evidence="5" type="ORF">FC82_GL000480</name>
</gene>
<evidence type="ECO:0000313" key="6">
    <source>
        <dbReference type="Proteomes" id="UP000051845"/>
    </source>
</evidence>
<dbReference type="CDD" id="cd01392">
    <property type="entry name" value="HTH_LacI"/>
    <property type="match status" value="1"/>
</dbReference>
<dbReference type="Gene3D" id="1.10.260.40">
    <property type="entry name" value="lambda repressor-like DNA-binding domains"/>
    <property type="match status" value="1"/>
</dbReference>
<dbReference type="InterPro" id="IPR001761">
    <property type="entry name" value="Peripla_BP/Lac1_sug-bd_dom"/>
</dbReference>
<dbReference type="RefSeq" id="WP_056996189.1">
    <property type="nucleotide sequence ID" value="NZ_AYYR01000013.1"/>
</dbReference>
<dbReference type="PANTHER" id="PTHR30146">
    <property type="entry name" value="LACI-RELATED TRANSCRIPTIONAL REPRESSOR"/>
    <property type="match status" value="1"/>
</dbReference>
<dbReference type="Gene3D" id="3.40.50.2300">
    <property type="match status" value="2"/>
</dbReference>
<dbReference type="AlphaFoldDB" id="A0A0R2BPN5"/>
<dbReference type="SUPFAM" id="SSF53822">
    <property type="entry name" value="Periplasmic binding protein-like I"/>
    <property type="match status" value="1"/>
</dbReference>
<dbReference type="InterPro" id="IPR000843">
    <property type="entry name" value="HTH_LacI"/>
</dbReference>
<dbReference type="STRING" id="33960.TY91_07545"/>
<keyword evidence="3" id="KW-0804">Transcription</keyword>
<feature type="domain" description="HTH lacI-type" evidence="4">
    <location>
        <begin position="2"/>
        <end position="56"/>
    </location>
</feature>
<dbReference type="EMBL" id="AYYR01000013">
    <property type="protein sequence ID" value="KRM77235.1"/>
    <property type="molecule type" value="Genomic_DNA"/>
</dbReference>
<dbReference type="PROSITE" id="PS00356">
    <property type="entry name" value="HTH_LACI_1"/>
    <property type="match status" value="1"/>
</dbReference>
<organism evidence="5 6">
    <name type="scientific">Secundilactobacillus collinoides DSM 20515 = JCM 1123</name>
    <dbReference type="NCBI Taxonomy" id="1423733"/>
    <lineage>
        <taxon>Bacteria</taxon>
        <taxon>Bacillati</taxon>
        <taxon>Bacillota</taxon>
        <taxon>Bacilli</taxon>
        <taxon>Lactobacillales</taxon>
        <taxon>Lactobacillaceae</taxon>
        <taxon>Secundilactobacillus</taxon>
    </lineage>
</organism>
<keyword evidence="1" id="KW-0805">Transcription regulation</keyword>
<accession>A0A0R2BPN5</accession>
<name>A0A0R2BPN5_SECCO</name>
<keyword evidence="2" id="KW-0238">DNA-binding</keyword>
<dbReference type="PATRIC" id="fig|1423733.4.peg.502"/>
<evidence type="ECO:0000313" key="5">
    <source>
        <dbReference type="EMBL" id="KRM77235.1"/>
    </source>
</evidence>
<protein>
    <submittedName>
        <fullName evidence="5">LacI family transcriptional regulator</fullName>
    </submittedName>
</protein>
<dbReference type="InterPro" id="IPR010982">
    <property type="entry name" value="Lambda_DNA-bd_dom_sf"/>
</dbReference>
<dbReference type="PANTHER" id="PTHR30146:SF105">
    <property type="entry name" value="CATABOLITE CONTROL PROTEIN B"/>
    <property type="match status" value="1"/>
</dbReference>
<evidence type="ECO:0000256" key="3">
    <source>
        <dbReference type="ARBA" id="ARBA00023163"/>
    </source>
</evidence>
<evidence type="ECO:0000256" key="2">
    <source>
        <dbReference type="ARBA" id="ARBA00023125"/>
    </source>
</evidence>
<dbReference type="SMART" id="SM00354">
    <property type="entry name" value="HTH_LACI"/>
    <property type="match status" value="1"/>
</dbReference>
<proteinExistence type="predicted"/>
<dbReference type="PROSITE" id="PS50932">
    <property type="entry name" value="HTH_LACI_2"/>
    <property type="match status" value="1"/>
</dbReference>
<dbReference type="InterPro" id="IPR028082">
    <property type="entry name" value="Peripla_BP_I"/>
</dbReference>
<dbReference type="GO" id="GO:0003700">
    <property type="term" value="F:DNA-binding transcription factor activity"/>
    <property type="evidence" value="ECO:0007669"/>
    <property type="project" value="TreeGrafter"/>
</dbReference>
<sequence length="310" mass="34292">MATIRDIATRTGVSTSTVSRALNGSGYVAPATKQKIMAAVHDLDYVPSALAQDLSSGSAHNIGVVLPHMDHPYQTQLIKGIMTAAFASKYRVTLLPTAYDDETEVGYLEQLHRNQFDGLIFTSHGLPLSTLAHYQQYGPIVMCEHPETTDLAAVYSQRESTYREVFHWLKAQHADHLALLSYRPESRSATTQATMKAYRSVFNDAKPTTQFLTAVMTYEDGYRVGSQLTSAKYVLTDGDDVAAGVRQYLLDHHLPVPLLIGQENQLTGRLLGISTIDHHFETVGHEAFLMATGKLGKQRRVGIPSEFIIR</sequence>
<dbReference type="Pfam" id="PF00356">
    <property type="entry name" value="LacI"/>
    <property type="match status" value="1"/>
</dbReference>
<evidence type="ECO:0000259" key="4">
    <source>
        <dbReference type="PROSITE" id="PS50932"/>
    </source>
</evidence>
<dbReference type="GO" id="GO:0000976">
    <property type="term" value="F:transcription cis-regulatory region binding"/>
    <property type="evidence" value="ECO:0007669"/>
    <property type="project" value="TreeGrafter"/>
</dbReference>
<reference evidence="5 6" key="1">
    <citation type="journal article" date="2015" name="Genome Announc.">
        <title>Expanding the biotechnology potential of lactobacilli through comparative genomics of 213 strains and associated genera.</title>
        <authorList>
            <person name="Sun Z."/>
            <person name="Harris H.M."/>
            <person name="McCann A."/>
            <person name="Guo C."/>
            <person name="Argimon S."/>
            <person name="Zhang W."/>
            <person name="Yang X."/>
            <person name="Jeffery I.B."/>
            <person name="Cooney J.C."/>
            <person name="Kagawa T.F."/>
            <person name="Liu W."/>
            <person name="Song Y."/>
            <person name="Salvetti E."/>
            <person name="Wrobel A."/>
            <person name="Rasinkangas P."/>
            <person name="Parkhill J."/>
            <person name="Rea M.C."/>
            <person name="O'Sullivan O."/>
            <person name="Ritari J."/>
            <person name="Douillard F.P."/>
            <person name="Paul Ross R."/>
            <person name="Yang R."/>
            <person name="Briner A.E."/>
            <person name="Felis G.E."/>
            <person name="de Vos W.M."/>
            <person name="Barrangou R."/>
            <person name="Klaenhammer T.R."/>
            <person name="Caufield P.W."/>
            <person name="Cui Y."/>
            <person name="Zhang H."/>
            <person name="O'Toole P.W."/>
        </authorList>
    </citation>
    <scope>NUCLEOTIDE SEQUENCE [LARGE SCALE GENOMIC DNA]</scope>
    <source>
        <strain evidence="5 6">DSM 20515</strain>
    </source>
</reference>
<evidence type="ECO:0000256" key="1">
    <source>
        <dbReference type="ARBA" id="ARBA00023015"/>
    </source>
</evidence>
<dbReference type="SUPFAM" id="SSF47413">
    <property type="entry name" value="lambda repressor-like DNA-binding domains"/>
    <property type="match status" value="1"/>
</dbReference>
<comment type="caution">
    <text evidence="5">The sequence shown here is derived from an EMBL/GenBank/DDBJ whole genome shotgun (WGS) entry which is preliminary data.</text>
</comment>
<dbReference type="CDD" id="cd06286">
    <property type="entry name" value="PBP1_CcpB-like"/>
    <property type="match status" value="1"/>
</dbReference>
<dbReference type="Pfam" id="PF00532">
    <property type="entry name" value="Peripla_BP_1"/>
    <property type="match status" value="1"/>
</dbReference>
<dbReference type="Proteomes" id="UP000051845">
    <property type="component" value="Unassembled WGS sequence"/>
</dbReference>